<comment type="caution">
    <text evidence="1">The sequence shown here is derived from an EMBL/GenBank/DDBJ whole genome shotgun (WGS) entry which is preliminary data.</text>
</comment>
<name>A0A837GCG8_9VIBR</name>
<protein>
    <submittedName>
        <fullName evidence="1">Uncharacterized protein</fullName>
    </submittedName>
</protein>
<dbReference type="RefSeq" id="WP_045985157.1">
    <property type="nucleotide sequence ID" value="NZ_CP063052.1"/>
</dbReference>
<dbReference type="AlphaFoldDB" id="A0A837GCG8"/>
<reference evidence="1" key="1">
    <citation type="journal article" date="2015" name="BMC Genomics">
        <title>Genome mining reveals unlocked bioactive potential of marine Gram-negative bacteria.</title>
        <authorList>
            <person name="Machado H."/>
            <person name="Sonnenschein E.C."/>
            <person name="Melchiorsen J."/>
            <person name="Gram L."/>
        </authorList>
    </citation>
    <scope>NUCLEOTIDE SEQUENCE</scope>
    <source>
        <strain evidence="1">S2052</strain>
    </source>
</reference>
<evidence type="ECO:0000313" key="1">
    <source>
        <dbReference type="EMBL" id="KJY77178.1"/>
    </source>
</evidence>
<sequence>MRQRITKEQLNSALTNEDLAKAIETLDAEIAQLSELNPTWLEFCREKSAIAVESLSFLFRQWVRLHRKGYPSNSQDYLRLVERQMRDVKQVYIAFYRLSPGLVYELKDSAPELFIWLMLEPEFDQERQHLLAAIKTAETIDSKDATLLILHSKLAHLDITLAQLIEGKVSASTLCFDLMRLRQTLSIGLAKHWIKEEALKEQDVHPVLAKFDVEDSVEWINEIQNDEKYLFELLLCKHDRGTWFRKRFGVQEQDLPSEYVITFAKLLELVEFNQFDPSTDMAPIQMVLTGKPEWILAALEHVMTLDEEQGEEWLFALDIVYGERFPLNPHELGVEYEWEEAIASLEDWCDSNEHHVNKAMRLGEALTFESTVRAMTNERIPEHYRSWIWRHLCIHGRVYIPWEWSMPAVQQDWLFSKVSDQPAAIERFNLRNQNATVGY</sequence>
<proteinExistence type="predicted"/>
<accession>A0A837GCG8</accession>
<organism evidence="1">
    <name type="scientific">Vibrio coralliilyticus</name>
    <dbReference type="NCBI Taxonomy" id="190893"/>
    <lineage>
        <taxon>Bacteria</taxon>
        <taxon>Pseudomonadati</taxon>
        <taxon>Pseudomonadota</taxon>
        <taxon>Gammaproteobacteria</taxon>
        <taxon>Vibrionales</taxon>
        <taxon>Vibrionaceae</taxon>
        <taxon>Vibrio</taxon>
    </lineage>
</organism>
<gene>
    <name evidence="1" type="ORF">TW71_05010</name>
</gene>
<dbReference type="EMBL" id="JXXR01000002">
    <property type="protein sequence ID" value="KJY77178.1"/>
    <property type="molecule type" value="Genomic_DNA"/>
</dbReference>